<accession>A0AAD5R169</accession>
<evidence type="ECO:0000256" key="1">
    <source>
        <dbReference type="SAM" id="MobiDB-lite"/>
    </source>
</evidence>
<evidence type="ECO:0000313" key="3">
    <source>
        <dbReference type="Proteomes" id="UP001196413"/>
    </source>
</evidence>
<feature type="region of interest" description="Disordered" evidence="1">
    <location>
        <begin position="159"/>
        <end position="182"/>
    </location>
</feature>
<protein>
    <submittedName>
        <fullName evidence="2">Uncharacterized protein</fullName>
    </submittedName>
</protein>
<evidence type="ECO:0000313" key="2">
    <source>
        <dbReference type="EMBL" id="KAJ1367695.1"/>
    </source>
</evidence>
<reference evidence="2" key="1">
    <citation type="submission" date="2021-06" db="EMBL/GenBank/DDBJ databases">
        <title>Parelaphostrongylus tenuis whole genome reference sequence.</title>
        <authorList>
            <person name="Garwood T.J."/>
            <person name="Larsen P.A."/>
            <person name="Fountain-Jones N.M."/>
            <person name="Garbe J.R."/>
            <person name="Macchietto M.G."/>
            <person name="Kania S.A."/>
            <person name="Gerhold R.W."/>
            <person name="Richards J.E."/>
            <person name="Wolf T.M."/>
        </authorList>
    </citation>
    <scope>NUCLEOTIDE SEQUENCE</scope>
    <source>
        <strain evidence="2">MNPRO001-30</strain>
        <tissue evidence="2">Meninges</tissue>
    </source>
</reference>
<dbReference type="EMBL" id="JAHQIW010005986">
    <property type="protein sequence ID" value="KAJ1367695.1"/>
    <property type="molecule type" value="Genomic_DNA"/>
</dbReference>
<sequence length="182" mass="21074">MDYSKWLAGPPHFEYTKSTRPFAMMRTSFLKTPKSRWSREISGGTTVSFRVLIVLQRLRTLVVDYDSPRIMEELERLSLVSKVCSELDNHFGIKDKDVAEFIIELATISKTFDKFKRALAEEDLENRQWLPALAMPNSNTDDMMDQLESLVPKWKAVKDENVEESETLRKKSPSSHQKETKG</sequence>
<dbReference type="AlphaFoldDB" id="A0AAD5R169"/>
<comment type="caution">
    <text evidence="2">The sequence shown here is derived from an EMBL/GenBank/DDBJ whole genome shotgun (WGS) entry which is preliminary data.</text>
</comment>
<dbReference type="Proteomes" id="UP001196413">
    <property type="component" value="Unassembled WGS sequence"/>
</dbReference>
<keyword evidence="3" id="KW-1185">Reference proteome</keyword>
<proteinExistence type="predicted"/>
<gene>
    <name evidence="2" type="ORF">KIN20_028655</name>
</gene>
<organism evidence="2 3">
    <name type="scientific">Parelaphostrongylus tenuis</name>
    <name type="common">Meningeal worm</name>
    <dbReference type="NCBI Taxonomy" id="148309"/>
    <lineage>
        <taxon>Eukaryota</taxon>
        <taxon>Metazoa</taxon>
        <taxon>Ecdysozoa</taxon>
        <taxon>Nematoda</taxon>
        <taxon>Chromadorea</taxon>
        <taxon>Rhabditida</taxon>
        <taxon>Rhabditina</taxon>
        <taxon>Rhabditomorpha</taxon>
        <taxon>Strongyloidea</taxon>
        <taxon>Metastrongylidae</taxon>
        <taxon>Parelaphostrongylus</taxon>
    </lineage>
</organism>
<name>A0AAD5R169_PARTN</name>